<proteinExistence type="predicted"/>
<protein>
    <recommendedName>
        <fullName evidence="5">Lipoprotein</fullName>
    </recommendedName>
</protein>
<evidence type="ECO:0000256" key="1">
    <source>
        <dbReference type="SAM" id="MobiDB-lite"/>
    </source>
</evidence>
<sequence>MKVYGVIGLLLGAMSLFVGCSSDDDGGAGGNTGEGGSGGEGGGTVECSPDPDTSVTDVSGTWALLQVGSMQVQAQGFAEPFTNRIVDLLLVVQTQSGDKVTMNAQYCDHFTEDPDSVVKATIPEAYRNSLMPVVRVGTFVDGRFEMPELVEVVGAGLSSSSEALPTTPDDPRVLDQDADQKPGVTILLSGFVDGEVHVVERKKTTLAGVALAADQIEGTTAFSSEQSVVDAIPQSLMAQVSSSEQSSDPEVCNSYFKMVRVEASTDCATLRAQRDTLFD</sequence>
<keyword evidence="2" id="KW-0732">Signal</keyword>
<evidence type="ECO:0000256" key="2">
    <source>
        <dbReference type="SAM" id="SignalP"/>
    </source>
</evidence>
<feature type="chain" id="PRO_5005459784" description="Lipoprotein" evidence="2">
    <location>
        <begin position="21"/>
        <end position="279"/>
    </location>
</feature>
<feature type="compositionally biased region" description="Gly residues" evidence="1">
    <location>
        <begin position="27"/>
        <end position="44"/>
    </location>
</feature>
<dbReference type="AlphaFoldDB" id="A0A0K1EPF9"/>
<dbReference type="PROSITE" id="PS51257">
    <property type="entry name" value="PROKAR_LIPOPROTEIN"/>
    <property type="match status" value="1"/>
</dbReference>
<dbReference type="OrthoDB" id="5525530at2"/>
<organism evidence="3 4">
    <name type="scientific">Chondromyces crocatus</name>
    <dbReference type="NCBI Taxonomy" id="52"/>
    <lineage>
        <taxon>Bacteria</taxon>
        <taxon>Pseudomonadati</taxon>
        <taxon>Myxococcota</taxon>
        <taxon>Polyangia</taxon>
        <taxon>Polyangiales</taxon>
        <taxon>Polyangiaceae</taxon>
        <taxon>Chondromyces</taxon>
    </lineage>
</organism>
<reference evidence="3 4" key="1">
    <citation type="submission" date="2015-07" db="EMBL/GenBank/DDBJ databases">
        <title>Genome analysis of myxobacterium Chondromyces crocatus Cm c5 reveals a high potential for natural compound synthesis and the genetic basis for the loss of fruiting body formation.</title>
        <authorList>
            <person name="Zaburannyi N."/>
            <person name="Bunk B."/>
            <person name="Maier J."/>
            <person name="Overmann J."/>
            <person name="Mueller R."/>
        </authorList>
    </citation>
    <scope>NUCLEOTIDE SEQUENCE [LARGE SCALE GENOMIC DNA]</scope>
    <source>
        <strain evidence="3 4">Cm c5</strain>
    </source>
</reference>
<evidence type="ECO:0008006" key="5">
    <source>
        <dbReference type="Google" id="ProtNLM"/>
    </source>
</evidence>
<feature type="signal peptide" evidence="2">
    <location>
        <begin position="1"/>
        <end position="20"/>
    </location>
</feature>
<accession>A0A0K1EPF9</accession>
<dbReference type="KEGG" id="ccro:CMC5_069630"/>
<evidence type="ECO:0000313" key="4">
    <source>
        <dbReference type="Proteomes" id="UP000067626"/>
    </source>
</evidence>
<gene>
    <name evidence="3" type="ORF">CMC5_069630</name>
</gene>
<dbReference type="EMBL" id="CP012159">
    <property type="protein sequence ID" value="AKT42736.1"/>
    <property type="molecule type" value="Genomic_DNA"/>
</dbReference>
<feature type="region of interest" description="Disordered" evidence="1">
    <location>
        <begin position="27"/>
        <end position="53"/>
    </location>
</feature>
<keyword evidence="4" id="KW-1185">Reference proteome</keyword>
<evidence type="ECO:0000313" key="3">
    <source>
        <dbReference type="EMBL" id="AKT42736.1"/>
    </source>
</evidence>
<name>A0A0K1EPF9_CHOCO</name>
<dbReference type="RefSeq" id="WP_156339071.1">
    <property type="nucleotide sequence ID" value="NZ_CP012159.1"/>
</dbReference>
<dbReference type="Proteomes" id="UP000067626">
    <property type="component" value="Chromosome"/>
</dbReference>